<organism evidence="2 3">
    <name type="scientific">Actinopolyspora mzabensis</name>
    <dbReference type="NCBI Taxonomy" id="995066"/>
    <lineage>
        <taxon>Bacteria</taxon>
        <taxon>Bacillati</taxon>
        <taxon>Actinomycetota</taxon>
        <taxon>Actinomycetes</taxon>
        <taxon>Actinopolysporales</taxon>
        <taxon>Actinopolysporaceae</taxon>
        <taxon>Actinopolyspora</taxon>
    </lineage>
</organism>
<keyword evidence="1" id="KW-0472">Membrane</keyword>
<feature type="transmembrane region" description="Helical" evidence="1">
    <location>
        <begin position="79"/>
        <end position="97"/>
    </location>
</feature>
<feature type="transmembrane region" description="Helical" evidence="1">
    <location>
        <begin position="109"/>
        <end position="127"/>
    </location>
</feature>
<evidence type="ECO:0000313" key="2">
    <source>
        <dbReference type="EMBL" id="SDJ66894.1"/>
    </source>
</evidence>
<dbReference type="RefSeq" id="WP_092625370.1">
    <property type="nucleotide sequence ID" value="NZ_FNFM01000001.1"/>
</dbReference>
<dbReference type="Proteomes" id="UP000199213">
    <property type="component" value="Unassembled WGS sequence"/>
</dbReference>
<evidence type="ECO:0000313" key="3">
    <source>
        <dbReference type="Proteomes" id="UP000199213"/>
    </source>
</evidence>
<dbReference type="Pfam" id="PF22564">
    <property type="entry name" value="HAAS"/>
    <property type="match status" value="1"/>
</dbReference>
<keyword evidence="1" id="KW-0812">Transmembrane</keyword>
<accession>A0A1G8VLR0</accession>
<feature type="transmembrane region" description="Helical" evidence="1">
    <location>
        <begin position="139"/>
        <end position="156"/>
    </location>
</feature>
<keyword evidence="3" id="KW-1185">Reference proteome</keyword>
<name>A0A1G8VLR0_ACTMZ</name>
<keyword evidence="1" id="KW-1133">Transmembrane helix</keyword>
<reference evidence="3" key="1">
    <citation type="submission" date="2016-10" db="EMBL/GenBank/DDBJ databases">
        <authorList>
            <person name="Varghese N."/>
            <person name="Submissions S."/>
        </authorList>
    </citation>
    <scope>NUCLEOTIDE SEQUENCE [LARGE SCALE GENOMIC DNA]</scope>
    <source>
        <strain evidence="3">DSM 45460</strain>
    </source>
</reference>
<gene>
    <name evidence="2" type="ORF">SAMN04487820_101169</name>
</gene>
<proteinExistence type="predicted"/>
<dbReference type="EMBL" id="FNFM01000001">
    <property type="protein sequence ID" value="SDJ66894.1"/>
    <property type="molecule type" value="Genomic_DNA"/>
</dbReference>
<feature type="transmembrane region" description="Helical" evidence="1">
    <location>
        <begin position="176"/>
        <end position="194"/>
    </location>
</feature>
<dbReference type="AlphaFoldDB" id="A0A1G8VLR0"/>
<protein>
    <submittedName>
        <fullName evidence="2">Uncharacterized protein</fullName>
    </submittedName>
</protein>
<dbReference type="OrthoDB" id="5192631at2"/>
<sequence length="213" mass="22429">MSTGSSEKYRNELLFALRMREVPGARIGDVLAEVETHVAETGQDPVEAFGTPGEYAARVAEEFGAFAGSPRRAVLRPSVLLVAALALCAAELAVPAVTTSEVTLTTGSLVGILALLALLVVPLLLAMRAATELHSVERRLWFGLGALATLVLAPFGADWIERMVSAEPVLVTMPRWSAFALAAVFLLATVALLARTIRGNRIVDPRPGGVGSS</sequence>
<evidence type="ECO:0000256" key="1">
    <source>
        <dbReference type="SAM" id="Phobius"/>
    </source>
</evidence>